<reference evidence="1" key="1">
    <citation type="submission" date="2022-08" db="EMBL/GenBank/DDBJ databases">
        <authorList>
            <consortium name="DOE Joint Genome Institute"/>
            <person name="Min B."/>
            <person name="Sierra-Patev S."/>
            <person name="Naranjo-Ortiz M."/>
            <person name="Looney B."/>
            <person name="Konkel Z."/>
            <person name="Slot J.C."/>
            <person name="Sakamoto Y."/>
            <person name="Steenwyk J.L."/>
            <person name="Rokas A."/>
            <person name="Carro J."/>
            <person name="Camarero S."/>
            <person name="Ferreira P."/>
            <person name="Molpeceres G."/>
            <person name="Ruiz-duenas F.J."/>
            <person name="Serrano A."/>
            <person name="Henrissat B."/>
            <person name="Drula E."/>
            <person name="Hughes K.W."/>
            <person name="Mata J.L."/>
            <person name="Ishikawa N.K."/>
            <person name="Vargas-Isla R."/>
            <person name="Ushijima S."/>
            <person name="Smith C.A."/>
            <person name="Ahrendt S."/>
            <person name="Andreopoulos W."/>
            <person name="He G."/>
            <person name="LaButti K."/>
            <person name="Lipzen A."/>
            <person name="Ng V."/>
            <person name="Riley R."/>
            <person name="Sandor L."/>
            <person name="Barry K."/>
            <person name="Martinez A.T."/>
            <person name="Xiao Y."/>
            <person name="Gibbons J.G."/>
            <person name="Terashima K."/>
            <person name="Hibbett D.S."/>
            <person name="Grigoriev I.V."/>
        </authorList>
    </citation>
    <scope>NUCLEOTIDE SEQUENCE</scope>
    <source>
        <strain evidence="1">ET3784</strain>
    </source>
</reference>
<dbReference type="AlphaFoldDB" id="A0AA38J2P1"/>
<keyword evidence="2" id="KW-1185">Reference proteome</keyword>
<sequence>MVTRNCFLDMTHRERINHFEDYRPVADTVASNYENYNGPGPGNDSSFLLFFGFNWRKSRWNRSVVTNMLPVIIHKKGEVGLQGEVDEQAIAALLWDYIKQAQESWQRRNPRITQEGDRVETLSEARVRADTQALQRSMKVRRNSRKLTKFNKRISGIERMLQQPSLTAQDRARWTIAQGVVMKLGKDGQSTDETDTDGQGLHSTVPHYRRRFATTMLTGLDNSIVKLTQEECEKKGKRYSRPPALIRRRTDRQGIRTLVQHLPRSLYHQRFLNGLCPAALNALEIDPVEIPQWNEWASLAMPISDTEPDVAMG</sequence>
<dbReference type="Proteomes" id="UP001176059">
    <property type="component" value="Unassembled WGS sequence"/>
</dbReference>
<protein>
    <submittedName>
        <fullName evidence="1">Uncharacterized protein</fullName>
    </submittedName>
</protein>
<evidence type="ECO:0000313" key="1">
    <source>
        <dbReference type="EMBL" id="KAJ3712129.1"/>
    </source>
</evidence>
<comment type="caution">
    <text evidence="1">The sequence shown here is derived from an EMBL/GenBank/DDBJ whole genome shotgun (WGS) entry which is preliminary data.</text>
</comment>
<evidence type="ECO:0000313" key="2">
    <source>
        <dbReference type="Proteomes" id="UP001176059"/>
    </source>
</evidence>
<reference evidence="1" key="2">
    <citation type="journal article" date="2023" name="Proc. Natl. Acad. Sci. U.S.A.">
        <title>A global phylogenomic analysis of the shiitake genus Lentinula.</title>
        <authorList>
            <person name="Sierra-Patev S."/>
            <person name="Min B."/>
            <person name="Naranjo-Ortiz M."/>
            <person name="Looney B."/>
            <person name="Konkel Z."/>
            <person name="Slot J.C."/>
            <person name="Sakamoto Y."/>
            <person name="Steenwyk J.L."/>
            <person name="Rokas A."/>
            <person name="Carro J."/>
            <person name="Camarero S."/>
            <person name="Ferreira P."/>
            <person name="Molpeceres G."/>
            <person name="Ruiz-Duenas F.J."/>
            <person name="Serrano A."/>
            <person name="Henrissat B."/>
            <person name="Drula E."/>
            <person name="Hughes K.W."/>
            <person name="Mata J.L."/>
            <person name="Ishikawa N.K."/>
            <person name="Vargas-Isla R."/>
            <person name="Ushijima S."/>
            <person name="Smith C.A."/>
            <person name="Donoghue J."/>
            <person name="Ahrendt S."/>
            <person name="Andreopoulos W."/>
            <person name="He G."/>
            <person name="LaButti K."/>
            <person name="Lipzen A."/>
            <person name="Ng V."/>
            <person name="Riley R."/>
            <person name="Sandor L."/>
            <person name="Barry K."/>
            <person name="Martinez A.T."/>
            <person name="Xiao Y."/>
            <person name="Gibbons J.G."/>
            <person name="Terashima K."/>
            <person name="Grigoriev I.V."/>
            <person name="Hibbett D."/>
        </authorList>
    </citation>
    <scope>NUCLEOTIDE SEQUENCE</scope>
    <source>
        <strain evidence="1">ET3784</strain>
    </source>
</reference>
<gene>
    <name evidence="1" type="ORF">DFJ43DRAFT_1008606</name>
</gene>
<accession>A0AA38J2P1</accession>
<organism evidence="1 2">
    <name type="scientific">Lentinula guzmanii</name>
    <dbReference type="NCBI Taxonomy" id="2804957"/>
    <lineage>
        <taxon>Eukaryota</taxon>
        <taxon>Fungi</taxon>
        <taxon>Dikarya</taxon>
        <taxon>Basidiomycota</taxon>
        <taxon>Agaricomycotina</taxon>
        <taxon>Agaricomycetes</taxon>
        <taxon>Agaricomycetidae</taxon>
        <taxon>Agaricales</taxon>
        <taxon>Marasmiineae</taxon>
        <taxon>Omphalotaceae</taxon>
        <taxon>Lentinula</taxon>
    </lineage>
</organism>
<name>A0AA38J2P1_9AGAR</name>
<proteinExistence type="predicted"/>
<dbReference type="EMBL" id="JANVFO010000111">
    <property type="protein sequence ID" value="KAJ3712129.1"/>
    <property type="molecule type" value="Genomic_DNA"/>
</dbReference>